<keyword evidence="2" id="KW-1185">Reference proteome</keyword>
<dbReference type="Proteomes" id="UP000607653">
    <property type="component" value="Unassembled WGS sequence"/>
</dbReference>
<name>A0A822YDS7_NELNU</name>
<proteinExistence type="predicted"/>
<organism evidence="1 2">
    <name type="scientific">Nelumbo nucifera</name>
    <name type="common">Sacred lotus</name>
    <dbReference type="NCBI Taxonomy" id="4432"/>
    <lineage>
        <taxon>Eukaryota</taxon>
        <taxon>Viridiplantae</taxon>
        <taxon>Streptophyta</taxon>
        <taxon>Embryophyta</taxon>
        <taxon>Tracheophyta</taxon>
        <taxon>Spermatophyta</taxon>
        <taxon>Magnoliopsida</taxon>
        <taxon>Proteales</taxon>
        <taxon>Nelumbonaceae</taxon>
        <taxon>Nelumbo</taxon>
    </lineage>
</organism>
<accession>A0A822YDS7</accession>
<protein>
    <submittedName>
        <fullName evidence="1">Uncharacterized protein</fullName>
    </submittedName>
</protein>
<sequence>MLIDLQMAPCTENNLNVERSIHLTLESEMNQEEILWQQKSRIQWLKDGDRNTLFFHQTTINKCRSNRIYKLMDSEGNWLSTPQEIEHHVINFYASIYQSTSPTSNAFDLSFIQKMVTP</sequence>
<dbReference type="EMBL" id="DUZY01000002">
    <property type="protein sequence ID" value="DAD29125.1"/>
    <property type="molecule type" value="Genomic_DNA"/>
</dbReference>
<evidence type="ECO:0000313" key="2">
    <source>
        <dbReference type="Proteomes" id="UP000607653"/>
    </source>
</evidence>
<gene>
    <name evidence="1" type="ORF">HUJ06_030593</name>
</gene>
<evidence type="ECO:0000313" key="1">
    <source>
        <dbReference type="EMBL" id="DAD29125.1"/>
    </source>
</evidence>
<dbReference type="AlphaFoldDB" id="A0A822YDS7"/>
<reference evidence="1 2" key="1">
    <citation type="journal article" date="2020" name="Mol. Biol. Evol.">
        <title>Distinct Expression and Methylation Patterns for Genes with Different Fates following a Single Whole-Genome Duplication in Flowering Plants.</title>
        <authorList>
            <person name="Shi T."/>
            <person name="Rahmani R.S."/>
            <person name="Gugger P.F."/>
            <person name="Wang M."/>
            <person name="Li H."/>
            <person name="Zhang Y."/>
            <person name="Li Z."/>
            <person name="Wang Q."/>
            <person name="Van de Peer Y."/>
            <person name="Marchal K."/>
            <person name="Chen J."/>
        </authorList>
    </citation>
    <scope>NUCLEOTIDE SEQUENCE [LARGE SCALE GENOMIC DNA]</scope>
    <source>
        <tissue evidence="1">Leaf</tissue>
    </source>
</reference>
<comment type="caution">
    <text evidence="1">The sequence shown here is derived from an EMBL/GenBank/DDBJ whole genome shotgun (WGS) entry which is preliminary data.</text>
</comment>